<dbReference type="EMBL" id="MNPL01024458">
    <property type="protein sequence ID" value="OQR68531.1"/>
    <property type="molecule type" value="Genomic_DNA"/>
</dbReference>
<dbReference type="GO" id="GO:0005506">
    <property type="term" value="F:iron ion binding"/>
    <property type="evidence" value="ECO:0007669"/>
    <property type="project" value="InterPro"/>
</dbReference>
<dbReference type="InterPro" id="IPR050476">
    <property type="entry name" value="Insect_CytP450_Detox"/>
</dbReference>
<evidence type="ECO:0000313" key="17">
    <source>
        <dbReference type="Proteomes" id="UP000192247"/>
    </source>
</evidence>
<keyword evidence="8" id="KW-0492">Microsome</keyword>
<evidence type="ECO:0000256" key="5">
    <source>
        <dbReference type="ARBA" id="ARBA00022617"/>
    </source>
</evidence>
<keyword evidence="10 13" id="KW-0408">Iron</keyword>
<dbReference type="FunCoup" id="A0A1V9X574">
    <property type="interactions" value="281"/>
</dbReference>
<evidence type="ECO:0000256" key="10">
    <source>
        <dbReference type="ARBA" id="ARBA00023004"/>
    </source>
</evidence>
<dbReference type="PANTHER" id="PTHR24292">
    <property type="entry name" value="CYTOCHROME P450"/>
    <property type="match status" value="1"/>
</dbReference>
<dbReference type="InterPro" id="IPR002401">
    <property type="entry name" value="Cyt_P450_E_grp-I"/>
</dbReference>
<evidence type="ECO:0000256" key="11">
    <source>
        <dbReference type="ARBA" id="ARBA00023033"/>
    </source>
</evidence>
<comment type="similarity">
    <text evidence="4 14">Belongs to the cytochrome P450 family.</text>
</comment>
<dbReference type="PROSITE" id="PS00086">
    <property type="entry name" value="CYTOCHROME_P450"/>
    <property type="match status" value="1"/>
</dbReference>
<proteinExistence type="inferred from homology"/>
<evidence type="ECO:0000256" key="6">
    <source>
        <dbReference type="ARBA" id="ARBA00022723"/>
    </source>
</evidence>
<dbReference type="PANTHER" id="PTHR24292:SF102">
    <property type="entry name" value="CYTOCHROME P450 FAMILY-RELATED"/>
    <property type="match status" value="1"/>
</dbReference>
<evidence type="ECO:0000256" key="14">
    <source>
        <dbReference type="RuleBase" id="RU000461"/>
    </source>
</evidence>
<dbReference type="STRING" id="418985.A0A1V9X574"/>
<evidence type="ECO:0000256" key="13">
    <source>
        <dbReference type="PIRSR" id="PIRSR602401-1"/>
    </source>
</evidence>
<evidence type="ECO:0000256" key="7">
    <source>
        <dbReference type="ARBA" id="ARBA00022824"/>
    </source>
</evidence>
<dbReference type="Proteomes" id="UP000192247">
    <property type="component" value="Unassembled WGS sequence"/>
</dbReference>
<evidence type="ECO:0000256" key="1">
    <source>
        <dbReference type="ARBA" id="ARBA00001971"/>
    </source>
</evidence>
<dbReference type="PRINTS" id="PR00463">
    <property type="entry name" value="EP450I"/>
</dbReference>
<accession>A0A1V9X574</accession>
<gene>
    <name evidence="16" type="ORF">BIW11_12854</name>
</gene>
<comment type="cofactor">
    <cofactor evidence="1 13">
        <name>heme</name>
        <dbReference type="ChEBI" id="CHEBI:30413"/>
    </cofactor>
</comment>
<dbReference type="GO" id="GO:0020037">
    <property type="term" value="F:heme binding"/>
    <property type="evidence" value="ECO:0007669"/>
    <property type="project" value="InterPro"/>
</dbReference>
<dbReference type="SUPFAM" id="SSF48264">
    <property type="entry name" value="Cytochrome P450"/>
    <property type="match status" value="1"/>
</dbReference>
<dbReference type="InterPro" id="IPR036396">
    <property type="entry name" value="Cyt_P450_sf"/>
</dbReference>
<keyword evidence="11 14" id="KW-0503">Monooxygenase</keyword>
<feature type="binding site" description="axial binding residue" evidence="13">
    <location>
        <position position="207"/>
    </location>
    <ligand>
        <name>heme</name>
        <dbReference type="ChEBI" id="CHEBI:30413"/>
    </ligand>
    <ligandPart>
        <name>Fe</name>
        <dbReference type="ChEBI" id="CHEBI:18248"/>
    </ligandPart>
</feature>
<comment type="caution">
    <text evidence="16">The sequence shown here is derived from an EMBL/GenBank/DDBJ whole genome shotgun (WGS) entry which is preliminary data.</text>
</comment>
<reference evidence="16 17" key="1">
    <citation type="journal article" date="2017" name="Gigascience">
        <title>Draft genome of the honey bee ectoparasitic mite, Tropilaelaps mercedesae, is shaped by the parasitic life history.</title>
        <authorList>
            <person name="Dong X."/>
            <person name="Armstrong S.D."/>
            <person name="Xia D."/>
            <person name="Makepeace B.L."/>
            <person name="Darby A.C."/>
            <person name="Kadowaki T."/>
        </authorList>
    </citation>
    <scope>NUCLEOTIDE SEQUENCE [LARGE SCALE GENOMIC DNA]</scope>
    <source>
        <strain evidence="16">Wuxi-XJTLU</strain>
    </source>
</reference>
<evidence type="ECO:0000256" key="3">
    <source>
        <dbReference type="ARBA" id="ARBA00004406"/>
    </source>
</evidence>
<dbReference type="AlphaFoldDB" id="A0A1V9X574"/>
<evidence type="ECO:0000256" key="9">
    <source>
        <dbReference type="ARBA" id="ARBA00023002"/>
    </source>
</evidence>
<keyword evidence="7" id="KW-0256">Endoplasmic reticulum</keyword>
<dbReference type="InParanoid" id="A0A1V9X574"/>
<dbReference type="GO" id="GO:0004497">
    <property type="term" value="F:monooxygenase activity"/>
    <property type="evidence" value="ECO:0007669"/>
    <property type="project" value="UniProtKB-KW"/>
</dbReference>
<dbReference type="Pfam" id="PF00067">
    <property type="entry name" value="p450"/>
    <property type="match status" value="1"/>
</dbReference>
<keyword evidence="5 13" id="KW-0349">Heme</keyword>
<dbReference type="GO" id="GO:0005789">
    <property type="term" value="C:endoplasmic reticulum membrane"/>
    <property type="evidence" value="ECO:0007669"/>
    <property type="project" value="UniProtKB-SubCell"/>
</dbReference>
<dbReference type="GO" id="GO:0016705">
    <property type="term" value="F:oxidoreductase activity, acting on paired donors, with incorporation or reduction of molecular oxygen"/>
    <property type="evidence" value="ECO:0007669"/>
    <property type="project" value="InterPro"/>
</dbReference>
<dbReference type="InterPro" id="IPR017972">
    <property type="entry name" value="Cyt_P450_CS"/>
</dbReference>
<evidence type="ECO:0000256" key="4">
    <source>
        <dbReference type="ARBA" id="ARBA00010617"/>
    </source>
</evidence>
<evidence type="ECO:0000256" key="2">
    <source>
        <dbReference type="ARBA" id="ARBA00004174"/>
    </source>
</evidence>
<feature type="region of interest" description="Disordered" evidence="15">
    <location>
        <begin position="1"/>
        <end position="39"/>
    </location>
</feature>
<sequence>MIDAQAAENGPNTNMNSLIAGGDDEHSREAQQNEEKAIDEKVTGCPMAAKIKTLTDEEVIDNALLVLVAGYETTSSSLAFITRLLVRFPEVQERLRQALVKATENGTRFDFERLQGCQYLDAVIQETLRMYPPIYSFTTRVAAKEKQYGDLTIPENIAVFTSTCELHNNPDIFPNPTEFQPDRFLPENRTADMAFAWQPFGAGPRNCIGMRFAQMEIKITLAKLLTCYRLIGGEKDPVGNAHVDTTTLPALQRIKDPLLVTLTKLDERPSVAA</sequence>
<evidence type="ECO:0000313" key="16">
    <source>
        <dbReference type="EMBL" id="OQR68531.1"/>
    </source>
</evidence>
<evidence type="ECO:0000256" key="15">
    <source>
        <dbReference type="SAM" id="MobiDB-lite"/>
    </source>
</evidence>
<comment type="subcellular location">
    <subcellularLocation>
        <location evidence="3">Endoplasmic reticulum membrane</location>
        <topology evidence="3">Peripheral membrane protein</topology>
    </subcellularLocation>
    <subcellularLocation>
        <location evidence="2">Microsome membrane</location>
        <topology evidence="2">Peripheral membrane protein</topology>
    </subcellularLocation>
</comment>
<evidence type="ECO:0000256" key="12">
    <source>
        <dbReference type="ARBA" id="ARBA00023136"/>
    </source>
</evidence>
<keyword evidence="9 14" id="KW-0560">Oxidoreductase</keyword>
<keyword evidence="12" id="KW-0472">Membrane</keyword>
<organism evidence="16 17">
    <name type="scientific">Tropilaelaps mercedesae</name>
    <dbReference type="NCBI Taxonomy" id="418985"/>
    <lineage>
        <taxon>Eukaryota</taxon>
        <taxon>Metazoa</taxon>
        <taxon>Ecdysozoa</taxon>
        <taxon>Arthropoda</taxon>
        <taxon>Chelicerata</taxon>
        <taxon>Arachnida</taxon>
        <taxon>Acari</taxon>
        <taxon>Parasitiformes</taxon>
        <taxon>Mesostigmata</taxon>
        <taxon>Gamasina</taxon>
        <taxon>Dermanyssoidea</taxon>
        <taxon>Laelapidae</taxon>
        <taxon>Tropilaelaps</taxon>
    </lineage>
</organism>
<dbReference type="InterPro" id="IPR001128">
    <property type="entry name" value="Cyt_P450"/>
</dbReference>
<dbReference type="Gene3D" id="1.10.630.10">
    <property type="entry name" value="Cytochrome P450"/>
    <property type="match status" value="1"/>
</dbReference>
<dbReference type="OrthoDB" id="6502656at2759"/>
<protein>
    <submittedName>
        <fullName evidence="16">Thromboxane-A synthase-like</fullName>
    </submittedName>
</protein>
<evidence type="ECO:0000256" key="8">
    <source>
        <dbReference type="ARBA" id="ARBA00022848"/>
    </source>
</evidence>
<dbReference type="PRINTS" id="PR00385">
    <property type="entry name" value="P450"/>
</dbReference>
<keyword evidence="17" id="KW-1185">Reference proteome</keyword>
<name>A0A1V9X574_9ACAR</name>
<feature type="compositionally biased region" description="Basic and acidic residues" evidence="15">
    <location>
        <begin position="23"/>
        <end position="39"/>
    </location>
</feature>
<keyword evidence="6 13" id="KW-0479">Metal-binding</keyword>